<dbReference type="InterPro" id="IPR048259">
    <property type="entry name" value="Cytochrome_b_N_euk/bac"/>
</dbReference>
<dbReference type="PANTHER" id="PTHR19271">
    <property type="entry name" value="CYTOCHROME B"/>
    <property type="match status" value="1"/>
</dbReference>
<dbReference type="GO" id="GO:0008121">
    <property type="term" value="F:quinol-cytochrome-c reductase activity"/>
    <property type="evidence" value="ECO:0007669"/>
    <property type="project" value="InterPro"/>
</dbReference>
<keyword evidence="7 19" id="KW-0679">Respiratory chain</keyword>
<dbReference type="GO" id="GO:0005743">
    <property type="term" value="C:mitochondrial inner membrane"/>
    <property type="evidence" value="ECO:0007669"/>
    <property type="project" value="UniProtKB-SubCell"/>
</dbReference>
<dbReference type="InterPro" id="IPR027387">
    <property type="entry name" value="Cytb/b6-like_sf"/>
</dbReference>
<evidence type="ECO:0000256" key="1">
    <source>
        <dbReference type="ARBA" id="ARBA00002566"/>
    </source>
</evidence>
<evidence type="ECO:0000256" key="5">
    <source>
        <dbReference type="ARBA" id="ARBA00022448"/>
    </source>
</evidence>
<keyword evidence="5 19" id="KW-0813">Transport</keyword>
<dbReference type="GO" id="GO:0045275">
    <property type="term" value="C:respiratory chain complex III"/>
    <property type="evidence" value="ECO:0007669"/>
    <property type="project" value="InterPro"/>
</dbReference>
<evidence type="ECO:0000256" key="6">
    <source>
        <dbReference type="ARBA" id="ARBA00022617"/>
    </source>
</evidence>
<dbReference type="GO" id="GO:0006122">
    <property type="term" value="P:mitochondrial electron transport, ubiquinol to cytochrome c"/>
    <property type="evidence" value="ECO:0007669"/>
    <property type="project" value="TreeGrafter"/>
</dbReference>
<evidence type="ECO:0000256" key="8">
    <source>
        <dbReference type="ARBA" id="ARBA00022692"/>
    </source>
</evidence>
<proteinExistence type="inferred from homology"/>
<feature type="transmembrane region" description="Helical" evidence="19">
    <location>
        <begin position="37"/>
        <end position="58"/>
    </location>
</feature>
<dbReference type="EMBL" id="KJ684986">
    <property type="protein sequence ID" value="AIE11794.1"/>
    <property type="molecule type" value="Genomic_DNA"/>
</dbReference>
<dbReference type="InterPro" id="IPR016174">
    <property type="entry name" value="Di-haem_cyt_TM"/>
</dbReference>
<dbReference type="GO" id="GO:0016491">
    <property type="term" value="F:oxidoreductase activity"/>
    <property type="evidence" value="ECO:0007669"/>
    <property type="project" value="UniProtKB-UniRule"/>
</dbReference>
<comment type="subcellular location">
    <subcellularLocation>
        <location evidence="2">Mitochondrion inner membrane</location>
        <topology evidence="2">Multi-pass membrane protein</topology>
    </subcellularLocation>
</comment>
<dbReference type="SUPFAM" id="SSF81648">
    <property type="entry name" value="a domain/subunit of cytochrome bc1 complex (Ubiquinol-cytochrome c reductase)"/>
    <property type="match status" value="1"/>
</dbReference>
<feature type="binding site" description="axial binding residue" evidence="18">
    <location>
        <position position="197"/>
    </location>
    <ligand>
        <name>heme b</name>
        <dbReference type="ChEBI" id="CHEBI:60344"/>
        <label>b566</label>
    </ligand>
    <ligandPart>
        <name>Fe</name>
        <dbReference type="ChEBI" id="CHEBI:18248"/>
    </ligandPart>
</feature>
<feature type="transmembrane region" description="Helical" evidence="19">
    <location>
        <begin position="348"/>
        <end position="369"/>
    </location>
</feature>
<comment type="cofactor">
    <cofactor evidence="19">
        <name>heme b</name>
        <dbReference type="ChEBI" id="CHEBI:60344"/>
    </cofactor>
    <text evidence="19">Binds 2 heme groups non-covalently.</text>
</comment>
<evidence type="ECO:0000256" key="16">
    <source>
        <dbReference type="ARBA" id="ARBA00023136"/>
    </source>
</evidence>
<dbReference type="InterPro" id="IPR030689">
    <property type="entry name" value="Cytochrome_b"/>
</dbReference>
<organism evidence="22">
    <name type="scientific">Taeniogonalos taihorina</name>
    <dbReference type="NCBI Taxonomy" id="1515605"/>
    <lineage>
        <taxon>Eukaryota</taxon>
        <taxon>Metazoa</taxon>
        <taxon>Ecdysozoa</taxon>
        <taxon>Arthropoda</taxon>
        <taxon>Hexapoda</taxon>
        <taxon>Insecta</taxon>
        <taxon>Pterygota</taxon>
        <taxon>Neoptera</taxon>
        <taxon>Endopterygota</taxon>
        <taxon>Hymenoptera</taxon>
        <taxon>Apocrita</taxon>
        <taxon>Trigonaloidea</taxon>
        <taxon>Trigonalidae</taxon>
        <taxon>Taeniogonalos</taxon>
    </lineage>
</organism>
<keyword evidence="11 19" id="KW-0249">Electron transport</keyword>
<evidence type="ECO:0000259" key="21">
    <source>
        <dbReference type="PROSITE" id="PS51003"/>
    </source>
</evidence>
<gene>
    <name evidence="22" type="primary">CYTB</name>
</gene>
<keyword evidence="6 18" id="KW-0349">Heme</keyword>
<dbReference type="CDD" id="cd00284">
    <property type="entry name" value="Cytochrome_b_N"/>
    <property type="match status" value="1"/>
</dbReference>
<feature type="transmembrane region" description="Helical" evidence="19">
    <location>
        <begin position="141"/>
        <end position="162"/>
    </location>
</feature>
<feature type="binding site" description="axial binding residue" evidence="18">
    <location>
        <position position="183"/>
    </location>
    <ligand>
        <name>heme b</name>
        <dbReference type="ChEBI" id="CHEBI:60344"/>
        <label>b562</label>
    </ligand>
    <ligandPart>
        <name>Fe</name>
        <dbReference type="ChEBI" id="CHEBI:18248"/>
    </ligandPart>
</feature>
<evidence type="ECO:0000256" key="17">
    <source>
        <dbReference type="PIRSR" id="PIRSR038885-1"/>
    </source>
</evidence>
<evidence type="ECO:0000256" key="13">
    <source>
        <dbReference type="ARBA" id="ARBA00023004"/>
    </source>
</evidence>
<evidence type="ECO:0000256" key="11">
    <source>
        <dbReference type="ARBA" id="ARBA00022982"/>
    </source>
</evidence>
<feature type="transmembrane region" description="Helical" evidence="19">
    <location>
        <begin position="112"/>
        <end position="134"/>
    </location>
</feature>
<keyword evidence="13 18" id="KW-0408">Iron</keyword>
<dbReference type="Pfam" id="PF00033">
    <property type="entry name" value="Cytochrome_B"/>
    <property type="match status" value="1"/>
</dbReference>
<dbReference type="SUPFAM" id="SSF81342">
    <property type="entry name" value="Transmembrane di-heme cytochromes"/>
    <property type="match status" value="1"/>
</dbReference>
<dbReference type="InterPro" id="IPR036150">
    <property type="entry name" value="Cyt_b/b6_C_sf"/>
</dbReference>
<comment type="function">
    <text evidence="1 19">Component of the ubiquinol-cytochrome c reductase complex (complex III or cytochrome b-c1 complex) that is part of the mitochondrial respiratory chain. The b-c1 complex mediates electron transfer from ubiquinol to cytochrome c. Contributes to the generation of a proton gradient across the mitochondrial membrane that is then used for ATP synthesis.</text>
</comment>
<dbReference type="AlphaFoldDB" id="A0A0K0KBI9"/>
<keyword evidence="9 18" id="KW-0479">Metal-binding</keyword>
<geneLocation type="mitochondrion" evidence="22"/>
<evidence type="ECO:0000256" key="4">
    <source>
        <dbReference type="ARBA" id="ARBA00013531"/>
    </source>
</evidence>
<keyword evidence="10" id="KW-0999">Mitochondrion inner membrane</keyword>
<name>A0A0K0KBI9_9HYME</name>
<evidence type="ECO:0000256" key="15">
    <source>
        <dbReference type="ARBA" id="ARBA00023128"/>
    </source>
</evidence>
<keyword evidence="16 19" id="KW-0472">Membrane</keyword>
<accession>A0A0K0KBI9</accession>
<evidence type="ECO:0000256" key="7">
    <source>
        <dbReference type="ARBA" id="ARBA00022660"/>
    </source>
</evidence>
<evidence type="ECO:0000256" key="10">
    <source>
        <dbReference type="ARBA" id="ARBA00022792"/>
    </source>
</evidence>
<evidence type="ECO:0000256" key="19">
    <source>
        <dbReference type="RuleBase" id="RU362117"/>
    </source>
</evidence>
<feature type="binding site" evidence="17">
    <location>
        <position position="202"/>
    </location>
    <ligand>
        <name>a ubiquinone</name>
        <dbReference type="ChEBI" id="CHEBI:16389"/>
    </ligand>
</feature>
<feature type="transmembrane region" description="Helical" evidence="19">
    <location>
        <begin position="79"/>
        <end position="100"/>
    </location>
</feature>
<evidence type="ECO:0000256" key="2">
    <source>
        <dbReference type="ARBA" id="ARBA00004448"/>
    </source>
</evidence>
<dbReference type="InterPro" id="IPR005797">
    <property type="entry name" value="Cyt_b/b6_N"/>
</dbReference>
<dbReference type="Pfam" id="PF00032">
    <property type="entry name" value="Cytochrom_B_C"/>
    <property type="match status" value="1"/>
</dbReference>
<feature type="binding site" description="axial binding residue" evidence="18">
    <location>
        <position position="98"/>
    </location>
    <ligand>
        <name>heme b</name>
        <dbReference type="ChEBI" id="CHEBI:60344"/>
        <label>b566</label>
    </ligand>
    <ligandPart>
        <name>Fe</name>
        <dbReference type="ChEBI" id="CHEBI:18248"/>
    </ligandPart>
</feature>
<feature type="transmembrane region" description="Helical" evidence="19">
    <location>
        <begin position="258"/>
        <end position="282"/>
    </location>
</feature>
<comment type="similarity">
    <text evidence="19">Belongs to the cytochrome b family.</text>
</comment>
<dbReference type="CDD" id="cd00290">
    <property type="entry name" value="cytochrome_b_C"/>
    <property type="match status" value="1"/>
</dbReference>
<evidence type="ECO:0000256" key="12">
    <source>
        <dbReference type="ARBA" id="ARBA00022989"/>
    </source>
</evidence>
<dbReference type="RefSeq" id="YP_009164256.1">
    <property type="nucleotide sequence ID" value="NC_027830.1"/>
</dbReference>
<feature type="transmembrane region" description="Helical" evidence="19">
    <location>
        <begin position="320"/>
        <end position="341"/>
    </location>
</feature>
<evidence type="ECO:0000313" key="22">
    <source>
        <dbReference type="EMBL" id="AIE11794.1"/>
    </source>
</evidence>
<evidence type="ECO:0000256" key="9">
    <source>
        <dbReference type="ARBA" id="ARBA00022723"/>
    </source>
</evidence>
<feature type="domain" description="Cytochrome b/b6 N-terminal region profile" evidence="20">
    <location>
        <begin position="2"/>
        <end position="210"/>
    </location>
</feature>
<dbReference type="InterPro" id="IPR005798">
    <property type="entry name" value="Cyt_b/b6_C"/>
</dbReference>
<comment type="cofactor">
    <cofactor evidence="18">
        <name>heme</name>
        <dbReference type="ChEBI" id="CHEBI:30413"/>
    </cofactor>
    <text evidence="18">Binds 2 heme groups non-covalently.</text>
</comment>
<evidence type="ECO:0000256" key="3">
    <source>
        <dbReference type="ARBA" id="ARBA00011649"/>
    </source>
</evidence>
<feature type="domain" description="Cytochrome b/b6 C-terminal region profile" evidence="21">
    <location>
        <begin position="211"/>
        <end position="379"/>
    </location>
</feature>
<feature type="transmembrane region" description="Helical" evidence="19">
    <location>
        <begin position="224"/>
        <end position="246"/>
    </location>
</feature>
<sequence>MNKSFFKKNTLTNMIYTSLIFLPSPINISIWWNFGSLLGLCLLIQLISGFMLSMHYCANINYAFESLIHIMQNVEYGWIYRNIHSNVASMFFICMYIHIFRGIYYSSFNLTLTWIMGVMILFISMATAFMGYILPWGQMSLWGATVITNLMSAIPFIGTNLVEWLWGGFSINNATLNRFYSIHFILPFMISLMVTIHLVALHETGSSNPIGMKSKFYMISFHPLFSWKDLVGFFMKLYLLFLIIYLSPNFLGDPDNFIPANFLVTPLHIKPEWYFLFAYAILRSIPNKLNGVIALIMSILILLIMPFYSFNKFNTNFFYFMNQITFWIFISTTIILTWIGMKPIEHPFILTGQLFSFLYFMFYLIHPLLLNMWDKIIYK</sequence>
<dbReference type="PIRSF" id="PIRSF038885">
    <property type="entry name" value="COB"/>
    <property type="match status" value="1"/>
</dbReference>
<dbReference type="PROSITE" id="PS51002">
    <property type="entry name" value="CYTB_NTER"/>
    <property type="match status" value="1"/>
</dbReference>
<reference evidence="22" key="1">
    <citation type="journal article" date="2014" name="Gene">
        <title>The complete mitochondrial genome of Taeniogonalos taihorina (Bischoff) (Hymenoptera: Trigonalyidae) reveals a novel gene rearrangement pattern in the Hymenoptera.</title>
        <authorList>
            <person name="Wu Q.L."/>
            <person name="Li Q."/>
            <person name="Gu Y."/>
            <person name="Shi B.C."/>
            <person name="van Achterberg C."/>
            <person name="Wei S.J."/>
            <person name="Chen X.X."/>
        </authorList>
    </citation>
    <scope>NUCLEOTIDE SEQUENCE</scope>
</reference>
<keyword evidence="15 19" id="KW-0496">Mitochondrion</keyword>
<keyword evidence="12 19" id="KW-1133">Transmembrane helix</keyword>
<dbReference type="GO" id="GO:0046872">
    <property type="term" value="F:metal ion binding"/>
    <property type="evidence" value="ECO:0007669"/>
    <property type="project" value="UniProtKB-UniRule"/>
</dbReference>
<dbReference type="PANTHER" id="PTHR19271:SF16">
    <property type="entry name" value="CYTOCHROME B"/>
    <property type="match status" value="1"/>
</dbReference>
<feature type="transmembrane region" description="Helical" evidence="19">
    <location>
        <begin position="289"/>
        <end position="308"/>
    </location>
</feature>
<dbReference type="PROSITE" id="PS51003">
    <property type="entry name" value="CYTB_CTER"/>
    <property type="match status" value="1"/>
</dbReference>
<evidence type="ECO:0000259" key="20">
    <source>
        <dbReference type="PROSITE" id="PS51002"/>
    </source>
</evidence>
<evidence type="ECO:0000256" key="14">
    <source>
        <dbReference type="ARBA" id="ARBA00023075"/>
    </source>
</evidence>
<feature type="transmembrane region" description="Helical" evidence="19">
    <location>
        <begin position="182"/>
        <end position="203"/>
    </location>
</feature>
<dbReference type="InterPro" id="IPR048260">
    <property type="entry name" value="Cytochrome_b_C_euk/bac"/>
</dbReference>
<comment type="subunit">
    <text evidence="3">The main subunits of complex b-c1 are: cytochrome b, cytochrome c1 and the Rieske protein.</text>
</comment>
<keyword evidence="8 19" id="KW-0812">Transmembrane</keyword>
<feature type="binding site" description="axial binding residue" evidence="18">
    <location>
        <position position="84"/>
    </location>
    <ligand>
        <name>heme b</name>
        <dbReference type="ChEBI" id="CHEBI:60344"/>
        <label>b562</label>
    </ligand>
    <ligandPart>
        <name>Fe</name>
        <dbReference type="ChEBI" id="CHEBI:18248"/>
    </ligandPart>
</feature>
<protein>
    <recommendedName>
        <fullName evidence="4 19">Cytochrome b</fullName>
    </recommendedName>
</protein>
<keyword evidence="14" id="KW-0830">Ubiquinone</keyword>
<evidence type="ECO:0000256" key="18">
    <source>
        <dbReference type="PIRSR" id="PIRSR038885-2"/>
    </source>
</evidence>
<dbReference type="Gene3D" id="1.20.810.10">
    <property type="entry name" value="Cytochrome Bc1 Complex, Chain C"/>
    <property type="match status" value="1"/>
</dbReference>